<dbReference type="EMBL" id="JBBMFA010000111">
    <property type="protein sequence ID" value="MEQ2521612.1"/>
    <property type="molecule type" value="Genomic_DNA"/>
</dbReference>
<evidence type="ECO:0000313" key="1">
    <source>
        <dbReference type="EMBL" id="MEQ2521612.1"/>
    </source>
</evidence>
<reference evidence="1 2" key="1">
    <citation type="submission" date="2024-03" db="EMBL/GenBank/DDBJ databases">
        <title>Human intestinal bacterial collection.</title>
        <authorList>
            <person name="Pauvert C."/>
            <person name="Hitch T.C.A."/>
            <person name="Clavel T."/>
        </authorList>
    </citation>
    <scope>NUCLEOTIDE SEQUENCE [LARGE SCALE GENOMIC DNA]</scope>
    <source>
        <strain evidence="1 2">CLA-JM-H11</strain>
    </source>
</reference>
<keyword evidence="2" id="KW-1185">Reference proteome</keyword>
<proteinExistence type="predicted"/>
<organism evidence="1 2">
    <name type="scientific">Ruthenibacterium intestinale</name>
    <dbReference type="NCBI Taxonomy" id="3133163"/>
    <lineage>
        <taxon>Bacteria</taxon>
        <taxon>Bacillati</taxon>
        <taxon>Bacillota</taxon>
        <taxon>Clostridia</taxon>
        <taxon>Eubacteriales</taxon>
        <taxon>Oscillospiraceae</taxon>
        <taxon>Ruthenibacterium</taxon>
    </lineage>
</organism>
<dbReference type="RefSeq" id="WP_349217073.1">
    <property type="nucleotide sequence ID" value="NZ_JBBMFA010000111.1"/>
</dbReference>
<dbReference type="Proteomes" id="UP001477672">
    <property type="component" value="Unassembled WGS sequence"/>
</dbReference>
<sequence length="64" mass="7030">METILSNNETVDVPDLKPPDFLKTSFLLFVGSGVLAQQPYSAEPETEASQGIQRLCWIFGQGTN</sequence>
<accession>A0ABV1GIX9</accession>
<protein>
    <submittedName>
        <fullName evidence="1">Uncharacterized protein</fullName>
    </submittedName>
</protein>
<evidence type="ECO:0000313" key="2">
    <source>
        <dbReference type="Proteomes" id="UP001477672"/>
    </source>
</evidence>
<gene>
    <name evidence="1" type="ORF">WMO24_14420</name>
</gene>
<comment type="caution">
    <text evidence="1">The sequence shown here is derived from an EMBL/GenBank/DDBJ whole genome shotgun (WGS) entry which is preliminary data.</text>
</comment>
<name>A0ABV1GIX9_9FIRM</name>